<dbReference type="InterPro" id="IPR012337">
    <property type="entry name" value="RNaseH-like_sf"/>
</dbReference>
<reference evidence="2 3" key="1">
    <citation type="journal article" date="2021" name="Sci. Rep.">
        <title>Genome sequencing of the multicellular alga Astrephomene provides insights into convergent evolution of germ-soma differentiation.</title>
        <authorList>
            <person name="Yamashita S."/>
            <person name="Yamamoto K."/>
            <person name="Matsuzaki R."/>
            <person name="Suzuki S."/>
            <person name="Yamaguchi H."/>
            <person name="Hirooka S."/>
            <person name="Minakuchi Y."/>
            <person name="Miyagishima S."/>
            <person name="Kawachi M."/>
            <person name="Toyoda A."/>
            <person name="Nozaki H."/>
        </authorList>
    </citation>
    <scope>NUCLEOTIDE SEQUENCE [LARGE SCALE GENOMIC DNA]</scope>
    <source>
        <strain evidence="2 3">NIES-4017</strain>
    </source>
</reference>
<dbReference type="EMBL" id="BMAR01000049">
    <property type="protein sequence ID" value="GFR51403.1"/>
    <property type="molecule type" value="Genomic_DNA"/>
</dbReference>
<dbReference type="GO" id="GO:0003676">
    <property type="term" value="F:nucleic acid binding"/>
    <property type="evidence" value="ECO:0007669"/>
    <property type="project" value="InterPro"/>
</dbReference>
<comment type="caution">
    <text evidence="2">The sequence shown here is derived from an EMBL/GenBank/DDBJ whole genome shotgun (WGS) entry which is preliminary data.</text>
</comment>
<dbReference type="Gene3D" id="3.30.420.10">
    <property type="entry name" value="Ribonuclease H-like superfamily/Ribonuclease H"/>
    <property type="match status" value="1"/>
</dbReference>
<feature type="domain" description="RNase H type-1" evidence="1">
    <location>
        <begin position="1"/>
        <end position="121"/>
    </location>
</feature>
<name>A0AAD3E0U1_9CHLO</name>
<feature type="non-terminal residue" evidence="2">
    <location>
        <position position="1"/>
    </location>
</feature>
<dbReference type="SUPFAM" id="SSF53098">
    <property type="entry name" value="Ribonuclease H-like"/>
    <property type="match status" value="1"/>
</dbReference>
<accession>A0AAD3E0U1</accession>
<protein>
    <recommendedName>
        <fullName evidence="1">RNase H type-1 domain-containing protein</fullName>
    </recommendedName>
</protein>
<evidence type="ECO:0000313" key="3">
    <source>
        <dbReference type="Proteomes" id="UP001054857"/>
    </source>
</evidence>
<dbReference type="InterPro" id="IPR002156">
    <property type="entry name" value="RNaseH_domain"/>
</dbReference>
<gene>
    <name evidence="2" type="ORF">Agub_g13841</name>
</gene>
<keyword evidence="3" id="KW-1185">Reference proteome</keyword>
<organism evidence="2 3">
    <name type="scientific">Astrephomene gubernaculifera</name>
    <dbReference type="NCBI Taxonomy" id="47775"/>
    <lineage>
        <taxon>Eukaryota</taxon>
        <taxon>Viridiplantae</taxon>
        <taxon>Chlorophyta</taxon>
        <taxon>core chlorophytes</taxon>
        <taxon>Chlorophyceae</taxon>
        <taxon>CS clade</taxon>
        <taxon>Chlamydomonadales</taxon>
        <taxon>Astrephomenaceae</taxon>
        <taxon>Astrephomene</taxon>
    </lineage>
</organism>
<dbReference type="Proteomes" id="UP001054857">
    <property type="component" value="Unassembled WGS sequence"/>
</dbReference>
<dbReference type="PANTHER" id="PTHR48475">
    <property type="entry name" value="RIBONUCLEASE H"/>
    <property type="match status" value="1"/>
</dbReference>
<proteinExistence type="predicted"/>
<dbReference type="InterPro" id="IPR036397">
    <property type="entry name" value="RNaseH_sf"/>
</dbReference>
<evidence type="ECO:0000259" key="1">
    <source>
        <dbReference type="PROSITE" id="PS50879"/>
    </source>
</evidence>
<sequence length="239" mass="24852">SRGNPGRAGFGAVLVECGSGRHVEYVAGPLSGTTNNVAEWSALAAGLQVALELGVRHLVARGDSELVCRQVEGRYGVNTPSLRPLAARVAALRGRLESFAVEHVPRSLNAVADRLSNLAMDAEQALAEVQQRGQADSQQRQDILKAVGEPALQAARDALAAAAASPRSTCTLTTTTYIAPSPGASVADADQLGQRVASNIEVTECAPLLATRGSLAGRDVMHFNRALIALAAAARGWLD</sequence>
<dbReference type="AlphaFoldDB" id="A0AAD3E0U1"/>
<evidence type="ECO:0000313" key="2">
    <source>
        <dbReference type="EMBL" id="GFR51403.1"/>
    </source>
</evidence>
<dbReference type="PROSITE" id="PS50879">
    <property type="entry name" value="RNASE_H_1"/>
    <property type="match status" value="1"/>
</dbReference>
<dbReference type="Pfam" id="PF13456">
    <property type="entry name" value="RVT_3"/>
    <property type="match status" value="1"/>
</dbReference>
<dbReference type="GO" id="GO:0004523">
    <property type="term" value="F:RNA-DNA hybrid ribonuclease activity"/>
    <property type="evidence" value="ECO:0007669"/>
    <property type="project" value="InterPro"/>
</dbReference>
<dbReference type="PANTHER" id="PTHR48475:SF1">
    <property type="entry name" value="RNASE H TYPE-1 DOMAIN-CONTAINING PROTEIN"/>
    <property type="match status" value="1"/>
</dbReference>
<dbReference type="CDD" id="cd09279">
    <property type="entry name" value="RNase_HI_like"/>
    <property type="match status" value="1"/>
</dbReference>